<sequence length="225" mass="25264">MEKKNPVIITTADGSHSVSLGNTGITFHSVFGAYTESQHIFIEAGLRHYLANRPVKELSVFEMGFGTGLNAFLSAIQAGTLKIRIRYIALDLFPLEEAVFRELNYGRQLGAETLYRLLMQAAWGQPVAINDFFILEKQQADLLRWQSQASFDLCFFDAFAPEDQPELWTEQVFVQLKERLKKGGVLTTYCSKSVVRKALMQAGFKVEKLKGPPGKREILRATASP</sequence>
<name>A0A1A9I3E1_9BACT</name>
<dbReference type="InterPro" id="IPR047785">
    <property type="entry name" value="tRNA_MNMC2"/>
</dbReference>
<dbReference type="NCBIfam" id="NF033855">
    <property type="entry name" value="tRNA_MNMC2"/>
    <property type="match status" value="1"/>
</dbReference>
<proteinExistence type="predicted"/>
<dbReference type="SUPFAM" id="SSF53335">
    <property type="entry name" value="S-adenosyl-L-methionine-dependent methyltransferases"/>
    <property type="match status" value="1"/>
</dbReference>
<accession>A0A1A9I3E1</accession>
<evidence type="ECO:0000259" key="1">
    <source>
        <dbReference type="Pfam" id="PF05430"/>
    </source>
</evidence>
<dbReference type="GO" id="GO:0004808">
    <property type="term" value="F:tRNA (5-methylaminomethyl-2-thiouridylate)(34)-methyltransferase activity"/>
    <property type="evidence" value="ECO:0007669"/>
    <property type="project" value="InterPro"/>
</dbReference>
<keyword evidence="3" id="KW-1185">Reference proteome</keyword>
<dbReference type="PANTHER" id="PTHR39963:SF1">
    <property type="entry name" value="MNMC-LIKE METHYLTRANSFERASE DOMAIN-CONTAINING PROTEIN"/>
    <property type="match status" value="1"/>
</dbReference>
<dbReference type="RefSeq" id="WP_067757493.1">
    <property type="nucleotide sequence ID" value="NZ_CP015772.1"/>
</dbReference>
<dbReference type="EMBL" id="CP015772">
    <property type="protein sequence ID" value="ANH82043.1"/>
    <property type="molecule type" value="Genomic_DNA"/>
</dbReference>
<gene>
    <name evidence="2" type="ORF">A8C56_14645</name>
</gene>
<dbReference type="KEGG" id="nia:A8C56_14645"/>
<protein>
    <recommendedName>
        <fullName evidence="1">MnmC-like methyltransferase domain-containing protein</fullName>
    </recommendedName>
</protein>
<dbReference type="Gene3D" id="3.40.50.150">
    <property type="entry name" value="Vaccinia Virus protein VP39"/>
    <property type="match status" value="1"/>
</dbReference>
<dbReference type="Proteomes" id="UP000077667">
    <property type="component" value="Chromosome"/>
</dbReference>
<feature type="domain" description="MnmC-like methyltransferase" evidence="1">
    <location>
        <begin position="146"/>
        <end position="222"/>
    </location>
</feature>
<dbReference type="PANTHER" id="PTHR39963">
    <property type="entry name" value="SLL0983 PROTEIN"/>
    <property type="match status" value="1"/>
</dbReference>
<evidence type="ECO:0000313" key="2">
    <source>
        <dbReference type="EMBL" id="ANH82043.1"/>
    </source>
</evidence>
<dbReference type="GO" id="GO:0016645">
    <property type="term" value="F:oxidoreductase activity, acting on the CH-NH group of donors"/>
    <property type="evidence" value="ECO:0007669"/>
    <property type="project" value="InterPro"/>
</dbReference>
<dbReference type="InterPro" id="IPR008471">
    <property type="entry name" value="MnmC-like_methylTransf"/>
</dbReference>
<dbReference type="AlphaFoldDB" id="A0A1A9I3E1"/>
<dbReference type="STRING" id="1176587.A8C56_14645"/>
<dbReference type="Pfam" id="PF05430">
    <property type="entry name" value="Methyltransf_30"/>
    <property type="match status" value="1"/>
</dbReference>
<dbReference type="InterPro" id="IPR029063">
    <property type="entry name" value="SAM-dependent_MTases_sf"/>
</dbReference>
<reference evidence="2 3" key="1">
    <citation type="submission" date="2016-05" db="EMBL/GenBank/DDBJ databases">
        <title>Niabella ginsenosidivorans BS26 whole genome sequencing.</title>
        <authorList>
            <person name="Im W.T."/>
            <person name="Siddiqi M.Z."/>
        </authorList>
    </citation>
    <scope>NUCLEOTIDE SEQUENCE [LARGE SCALE GENOMIC DNA]</scope>
    <source>
        <strain evidence="2 3">BS26</strain>
    </source>
</reference>
<evidence type="ECO:0000313" key="3">
    <source>
        <dbReference type="Proteomes" id="UP000077667"/>
    </source>
</evidence>
<dbReference type="OrthoDB" id="9786494at2"/>
<organism evidence="2 3">
    <name type="scientific">Niabella ginsenosidivorans</name>
    <dbReference type="NCBI Taxonomy" id="1176587"/>
    <lineage>
        <taxon>Bacteria</taxon>
        <taxon>Pseudomonadati</taxon>
        <taxon>Bacteroidota</taxon>
        <taxon>Chitinophagia</taxon>
        <taxon>Chitinophagales</taxon>
        <taxon>Chitinophagaceae</taxon>
        <taxon>Niabella</taxon>
    </lineage>
</organism>